<dbReference type="Proteomes" id="UP000028761">
    <property type="component" value="Chromosome 14"/>
</dbReference>
<proteinExistence type="predicted"/>
<feature type="signal peptide" evidence="2">
    <location>
        <begin position="1"/>
        <end position="20"/>
    </location>
</feature>
<sequence>MSRAMALFFVLCWIQDEILLQVFSKAPYDPSFDETRIAVRSITKRNTQKSYSQPKSLNDAVFASGSKEREEHLAKIFDEILLQVFPKVPYDPSFSETTAVRSITKTDMRKATSVAWNSPGPEYFLGSVDKIPDKDHLSEEKRFKESSLFDRDLREQLTTVDKETLQGAAKPDAHFRTMPCRQLLHFLQRNTIIAAISGVVILTATVLLLLGLASYIRKKRPSSPPANTTYNIFIMNGKTWWQNSEEKNFTKYTKKEKQLKSSSCV</sequence>
<feature type="chain" id="PRO_5035291109" evidence="2">
    <location>
        <begin position="21"/>
        <end position="265"/>
    </location>
</feature>
<accession>A0A2I3LZS9</accession>
<keyword evidence="2" id="KW-0732">Signal</keyword>
<dbReference type="GeneTree" id="ENSGT00850000133613"/>
<evidence type="ECO:0000313" key="3">
    <source>
        <dbReference type="Ensembl" id="ENSPANP00000028955.2"/>
    </source>
</evidence>
<reference evidence="3 4" key="1">
    <citation type="submission" date="2012-03" db="EMBL/GenBank/DDBJ databases">
        <title>Whole Genome Assembly of Papio anubis.</title>
        <authorList>
            <person name="Liu Y.L."/>
            <person name="Abraham K.A."/>
            <person name="Akbar H.A."/>
            <person name="Ali S.A."/>
            <person name="Anosike U.A."/>
            <person name="Aqrawi P.A."/>
            <person name="Arias F.A."/>
            <person name="Attaway T.A."/>
            <person name="Awwad R.A."/>
            <person name="Babu C.B."/>
            <person name="Bandaranaike D.B."/>
            <person name="Battles P.B."/>
            <person name="Bell A.B."/>
            <person name="Beltran B.B."/>
            <person name="Berhane-Mersha D.B."/>
            <person name="Bess C.B."/>
            <person name="Bickham C.B."/>
            <person name="Bolden T.B."/>
            <person name="Carter K.C."/>
            <person name="Chau D.C."/>
            <person name="Chavez A.C."/>
            <person name="Clerc-Blankenburg K.C."/>
            <person name="Coyle M.C."/>
            <person name="Dao M.D."/>
            <person name="Davila M.L.D."/>
            <person name="Davy-Carroll L.D."/>
            <person name="Denson S.D."/>
            <person name="Dinh H.D."/>
            <person name="Fernandez S.F."/>
            <person name="Fernando P.F."/>
            <person name="Forbes L.F."/>
            <person name="Francis C.F."/>
            <person name="Francisco L.F."/>
            <person name="Fu Q.F."/>
            <person name="Garcia-Iii R.G."/>
            <person name="Garrett T.G."/>
            <person name="Gross S.G."/>
            <person name="Gubbala S.G."/>
            <person name="Hirani K.H."/>
            <person name="Hogues M.H."/>
            <person name="Hollins B.H."/>
            <person name="Jackson L.J."/>
            <person name="Javaid M.J."/>
            <person name="Jhangiani S.J."/>
            <person name="Johnson A.J."/>
            <person name="Johnson B.J."/>
            <person name="Jones J.J."/>
            <person name="Joshi V.J."/>
            <person name="Kalu J.K."/>
            <person name="Khan N.K."/>
            <person name="Korchina V.K."/>
            <person name="Kovar C.K."/>
            <person name="Lago L.L."/>
            <person name="Lara F.L."/>
            <person name="Le T.-K.L."/>
            <person name="Lee S.L."/>
            <person name="Legall-Iii F.L."/>
            <person name="Lemon S.L."/>
            <person name="Liu J.L."/>
            <person name="Liu Y.-S.L."/>
            <person name="Liyanage D.L."/>
            <person name="Lopez J.L."/>
            <person name="Lorensuhewa L.L."/>
            <person name="Mata R.M."/>
            <person name="Mathew T.M."/>
            <person name="Mercado C.M."/>
            <person name="Mercado I.M."/>
            <person name="Morales K.M."/>
            <person name="Morgan M.M."/>
            <person name="Munidasa M.M."/>
            <person name="Ngo D.N."/>
            <person name="Nguyen L.N."/>
            <person name="Nguyen T.N."/>
            <person name="Nguyen N.N."/>
            <person name="Obregon M.O."/>
            <person name="Okwuonu G.O."/>
            <person name="Ongeri F.O."/>
            <person name="Onwere C.O."/>
            <person name="Osifeso I.O."/>
            <person name="Parra A.P."/>
            <person name="Patil S.P."/>
            <person name="Perez A.P."/>
            <person name="Perez Y.P."/>
            <person name="Pham C.P."/>
            <person name="Pu L.-L.P."/>
            <person name="Puazo M.P."/>
            <person name="Quiroz J.Q."/>
            <person name="Rouhana J.R."/>
            <person name="Ruiz M.R."/>
            <person name="Ruiz S.-J.R."/>
            <person name="Saada N.S."/>
            <person name="Santibanez J.S."/>
            <person name="Scheel M.S."/>
            <person name="Schneider B.S."/>
            <person name="Simmons D.S."/>
            <person name="Sisson I.S."/>
            <person name="Tang L.-Y.T."/>
            <person name="Thornton R.T."/>
            <person name="Tisius J.T."/>
            <person name="Toledanes G.T."/>
            <person name="Trejos Z.T."/>
            <person name="Usmani K.U."/>
            <person name="Varghese R.V."/>
            <person name="Vattathil S.V."/>
            <person name="Vee V.V."/>
            <person name="Walker D.W."/>
            <person name="Weissenberger G.W."/>
            <person name="White C.W."/>
            <person name="Williams A.W."/>
            <person name="Woodworth J.W."/>
            <person name="Wright R.W."/>
            <person name="Zhu Y.Z."/>
            <person name="Han Y.H."/>
            <person name="Newsham I.N."/>
            <person name="Nazareth L.N."/>
            <person name="Worley K.W."/>
            <person name="Muzny D.M."/>
            <person name="Rogers J.R."/>
            <person name="Gibbs R.G."/>
        </authorList>
    </citation>
    <scope>NUCLEOTIDE SEQUENCE [LARGE SCALE GENOMIC DNA]</scope>
</reference>
<evidence type="ECO:0000313" key="4">
    <source>
        <dbReference type="Proteomes" id="UP000028761"/>
    </source>
</evidence>
<gene>
    <name evidence="3" type="primary">C2orf92</name>
</gene>
<protein>
    <submittedName>
        <fullName evidence="3">Chromosome 2 open reading frame 92</fullName>
    </submittedName>
</protein>
<reference evidence="3" key="2">
    <citation type="submission" date="2025-08" db="UniProtKB">
        <authorList>
            <consortium name="Ensembl"/>
        </authorList>
    </citation>
    <scope>IDENTIFICATION</scope>
</reference>
<evidence type="ECO:0000256" key="2">
    <source>
        <dbReference type="SAM" id="SignalP"/>
    </source>
</evidence>
<keyword evidence="1" id="KW-1133">Transmembrane helix</keyword>
<keyword evidence="1" id="KW-0812">Transmembrane</keyword>
<keyword evidence="4" id="KW-1185">Reference proteome</keyword>
<keyword evidence="1" id="KW-0472">Membrane</keyword>
<reference evidence="3" key="3">
    <citation type="submission" date="2025-09" db="UniProtKB">
        <authorList>
            <consortium name="Ensembl"/>
        </authorList>
    </citation>
    <scope>IDENTIFICATION</scope>
</reference>
<feature type="transmembrane region" description="Helical" evidence="1">
    <location>
        <begin position="192"/>
        <end position="216"/>
    </location>
</feature>
<evidence type="ECO:0000256" key="1">
    <source>
        <dbReference type="SAM" id="Phobius"/>
    </source>
</evidence>
<dbReference type="Bgee" id="ENSPANG00000029524">
    <property type="expression patterns" value="Expressed in optic disc and 20 other cell types or tissues"/>
</dbReference>
<organism evidence="3 4">
    <name type="scientific">Papio anubis</name>
    <name type="common">Olive baboon</name>
    <dbReference type="NCBI Taxonomy" id="9555"/>
    <lineage>
        <taxon>Eukaryota</taxon>
        <taxon>Metazoa</taxon>
        <taxon>Chordata</taxon>
        <taxon>Craniata</taxon>
        <taxon>Vertebrata</taxon>
        <taxon>Euteleostomi</taxon>
        <taxon>Mammalia</taxon>
        <taxon>Eutheria</taxon>
        <taxon>Euarchontoglires</taxon>
        <taxon>Primates</taxon>
        <taxon>Haplorrhini</taxon>
        <taxon>Catarrhini</taxon>
        <taxon>Cercopithecidae</taxon>
        <taxon>Cercopithecinae</taxon>
        <taxon>Papio</taxon>
    </lineage>
</organism>
<dbReference type="Ensembl" id="ENSPANT00000043209.2">
    <property type="protein sequence ID" value="ENSPANP00000028955.2"/>
    <property type="gene ID" value="ENSPANG00000029524.2"/>
</dbReference>
<dbReference type="AlphaFoldDB" id="A0A2I3LZS9"/>
<name>A0A2I3LZS9_PAPAN</name>
<dbReference type="OMA" id="RNTQKSY"/>